<dbReference type="EMBL" id="JAAAUY010000089">
    <property type="protein sequence ID" value="KAF9335694.1"/>
    <property type="molecule type" value="Genomic_DNA"/>
</dbReference>
<organism evidence="4 5">
    <name type="scientific">Podila minutissima</name>
    <dbReference type="NCBI Taxonomy" id="64525"/>
    <lineage>
        <taxon>Eukaryota</taxon>
        <taxon>Fungi</taxon>
        <taxon>Fungi incertae sedis</taxon>
        <taxon>Mucoromycota</taxon>
        <taxon>Mortierellomycotina</taxon>
        <taxon>Mortierellomycetes</taxon>
        <taxon>Mortierellales</taxon>
        <taxon>Mortierellaceae</taxon>
        <taxon>Podila</taxon>
    </lineage>
</organism>
<dbReference type="Pfam" id="PF05160">
    <property type="entry name" value="DSS1_SEM1"/>
    <property type="match status" value="1"/>
</dbReference>
<evidence type="ECO:0000256" key="1">
    <source>
        <dbReference type="ARBA" id="ARBA00034491"/>
    </source>
</evidence>
<dbReference type="GO" id="GO:0000724">
    <property type="term" value="P:double-strand break repair via homologous recombination"/>
    <property type="evidence" value="ECO:0007669"/>
    <property type="project" value="TreeGrafter"/>
</dbReference>
<keyword evidence="5" id="KW-1185">Reference proteome</keyword>
<comment type="function">
    <text evidence="2">Component of the 26S proteasome, a multiprotein complex involved in the ATP-dependent degradation of ubiquitinated proteins.</text>
</comment>
<comment type="similarity">
    <text evidence="1 2">Belongs to the DSS1/SEM1 family.</text>
</comment>
<evidence type="ECO:0000313" key="4">
    <source>
        <dbReference type="EMBL" id="KAF9335694.1"/>
    </source>
</evidence>
<dbReference type="GO" id="GO:0005634">
    <property type="term" value="C:nucleus"/>
    <property type="evidence" value="ECO:0007669"/>
    <property type="project" value="UniProtKB-SubCell"/>
</dbReference>
<dbReference type="AlphaFoldDB" id="A0A9P5SQ69"/>
<dbReference type="InterPro" id="IPR007834">
    <property type="entry name" value="DSS1_SEM1"/>
</dbReference>
<keyword evidence="2" id="KW-0647">Proteasome</keyword>
<protein>
    <recommendedName>
        <fullName evidence="2">26S proteasome complex subunit SEM1</fullName>
    </recommendedName>
</protein>
<dbReference type="PANTHER" id="PTHR16771:SF0">
    <property type="entry name" value="26S PROTEASOME COMPLEX SUBUNIT SEM1"/>
    <property type="match status" value="1"/>
</dbReference>
<reference evidence="4" key="1">
    <citation type="journal article" date="2020" name="Fungal Divers.">
        <title>Resolving the Mortierellaceae phylogeny through synthesis of multi-gene phylogenetics and phylogenomics.</title>
        <authorList>
            <person name="Vandepol N."/>
            <person name="Liber J."/>
            <person name="Desiro A."/>
            <person name="Na H."/>
            <person name="Kennedy M."/>
            <person name="Barry K."/>
            <person name="Grigoriev I.V."/>
            <person name="Miller A.N."/>
            <person name="O'Donnell K."/>
            <person name="Stajich J.E."/>
            <person name="Bonito G."/>
        </authorList>
    </citation>
    <scope>NUCLEOTIDE SEQUENCE</scope>
    <source>
        <strain evidence="4">NVP1</strain>
    </source>
</reference>
<sequence length="74" mass="8597">MSSTAQDQQPAPPSQAPQLNGLEEDDEFEEFATEDWQETDESQDTQQWDDNWDDDDVEDDFSTQLRNELQKKSA</sequence>
<evidence type="ECO:0000256" key="3">
    <source>
        <dbReference type="SAM" id="MobiDB-lite"/>
    </source>
</evidence>
<comment type="subcellular location">
    <subcellularLocation>
        <location evidence="2">Nucleus</location>
    </subcellularLocation>
</comment>
<dbReference type="GO" id="GO:0006406">
    <property type="term" value="P:mRNA export from nucleus"/>
    <property type="evidence" value="ECO:0007669"/>
    <property type="project" value="UniProtKB-UniRule"/>
</dbReference>
<feature type="region of interest" description="Disordered" evidence="3">
    <location>
        <begin position="1"/>
        <end position="59"/>
    </location>
</feature>
<dbReference type="SMART" id="SM01385">
    <property type="entry name" value="DSS1_SEM1"/>
    <property type="match status" value="1"/>
</dbReference>
<dbReference type="GO" id="GO:0008541">
    <property type="term" value="C:proteasome regulatory particle, lid subcomplex"/>
    <property type="evidence" value="ECO:0007669"/>
    <property type="project" value="UniProtKB-UniRule"/>
</dbReference>
<evidence type="ECO:0000313" key="5">
    <source>
        <dbReference type="Proteomes" id="UP000696485"/>
    </source>
</evidence>
<feature type="compositionally biased region" description="Acidic residues" evidence="3">
    <location>
        <begin position="50"/>
        <end position="59"/>
    </location>
</feature>
<evidence type="ECO:0000256" key="2">
    <source>
        <dbReference type="RuleBase" id="RU369057"/>
    </source>
</evidence>
<dbReference type="Proteomes" id="UP000696485">
    <property type="component" value="Unassembled WGS sequence"/>
</dbReference>
<dbReference type="GO" id="GO:0043248">
    <property type="term" value="P:proteasome assembly"/>
    <property type="evidence" value="ECO:0007669"/>
    <property type="project" value="UniProtKB-UniRule"/>
</dbReference>
<gene>
    <name evidence="4" type="ORF">BG006_010845</name>
</gene>
<comment type="caution">
    <text evidence="4">The sequence shown here is derived from an EMBL/GenBank/DDBJ whole genome shotgun (WGS) entry which is preliminary data.</text>
</comment>
<keyword evidence="2" id="KW-0539">Nucleus</keyword>
<feature type="compositionally biased region" description="Acidic residues" evidence="3">
    <location>
        <begin position="22"/>
        <end position="43"/>
    </location>
</feature>
<name>A0A9P5SQ69_9FUNG</name>
<accession>A0A9P5SQ69</accession>
<proteinExistence type="inferred from homology"/>
<dbReference type="PANTHER" id="PTHR16771">
    <property type="entry name" value="26 PROTEASOME COMPLEX SUBUNIT DSS1"/>
    <property type="match status" value="1"/>
</dbReference>